<accession>A0A2P2Q1I5</accession>
<organism evidence="1">
    <name type="scientific">Rhizophora mucronata</name>
    <name type="common">Asiatic mangrove</name>
    <dbReference type="NCBI Taxonomy" id="61149"/>
    <lineage>
        <taxon>Eukaryota</taxon>
        <taxon>Viridiplantae</taxon>
        <taxon>Streptophyta</taxon>
        <taxon>Embryophyta</taxon>
        <taxon>Tracheophyta</taxon>
        <taxon>Spermatophyta</taxon>
        <taxon>Magnoliopsida</taxon>
        <taxon>eudicotyledons</taxon>
        <taxon>Gunneridae</taxon>
        <taxon>Pentapetalae</taxon>
        <taxon>rosids</taxon>
        <taxon>fabids</taxon>
        <taxon>Malpighiales</taxon>
        <taxon>Rhizophoraceae</taxon>
        <taxon>Rhizophora</taxon>
    </lineage>
</organism>
<proteinExistence type="predicted"/>
<protein>
    <submittedName>
        <fullName evidence="1">Uncharacterized protein</fullName>
    </submittedName>
</protein>
<reference evidence="1" key="1">
    <citation type="submission" date="2018-02" db="EMBL/GenBank/DDBJ databases">
        <title>Rhizophora mucronata_Transcriptome.</title>
        <authorList>
            <person name="Meera S.P."/>
            <person name="Sreeshan A."/>
            <person name="Augustine A."/>
        </authorList>
    </citation>
    <scope>NUCLEOTIDE SEQUENCE</scope>
    <source>
        <tissue evidence="1">Leaf</tissue>
    </source>
</reference>
<dbReference type="AlphaFoldDB" id="A0A2P2Q1I5"/>
<sequence>MTPSLDFGKLGRRGRKAKLHCLASVSSPPM</sequence>
<dbReference type="EMBL" id="GGEC01080353">
    <property type="protein sequence ID" value="MBX60837.1"/>
    <property type="molecule type" value="Transcribed_RNA"/>
</dbReference>
<evidence type="ECO:0000313" key="1">
    <source>
        <dbReference type="EMBL" id="MBX60837.1"/>
    </source>
</evidence>
<name>A0A2P2Q1I5_RHIMU</name>